<dbReference type="NCBIfam" id="TIGR02174">
    <property type="entry name" value="CXXU_selWTH"/>
    <property type="match status" value="1"/>
</dbReference>
<protein>
    <submittedName>
        <fullName evidence="2">Uncharacterized protein</fullName>
    </submittedName>
</protein>
<organism evidence="2 3">
    <name type="scientific">Klebsormidium nitens</name>
    <name type="common">Green alga</name>
    <name type="synonym">Ulothrix nitens</name>
    <dbReference type="NCBI Taxonomy" id="105231"/>
    <lineage>
        <taxon>Eukaryota</taxon>
        <taxon>Viridiplantae</taxon>
        <taxon>Streptophyta</taxon>
        <taxon>Klebsormidiophyceae</taxon>
        <taxon>Klebsormidiales</taxon>
        <taxon>Klebsormidiaceae</taxon>
        <taxon>Klebsormidium</taxon>
    </lineage>
</organism>
<dbReference type="OrthoDB" id="60822at2759"/>
<sequence length="131" mass="14434">MLLTACKASFWGPYCQGIPVPINTTAFIPYPAFSKRLQRLKTSLGAPPPPEVIVEYCEEEDFLNEFIKLADEVEDMYPAVIVLGNPEGTEARKGAFEVSLGGKVLFSKLESGRIPETQEVLDALQPELDNS</sequence>
<dbReference type="Proteomes" id="UP000054558">
    <property type="component" value="Unassembled WGS sequence"/>
</dbReference>
<keyword evidence="1" id="KW-0676">Redox-active center</keyword>
<proteinExistence type="predicted"/>
<keyword evidence="3" id="KW-1185">Reference proteome</keyword>
<dbReference type="EMBL" id="DF237075">
    <property type="protein sequence ID" value="GAQ82841.1"/>
    <property type="molecule type" value="Genomic_DNA"/>
</dbReference>
<evidence type="ECO:0000313" key="3">
    <source>
        <dbReference type="Proteomes" id="UP000054558"/>
    </source>
</evidence>
<evidence type="ECO:0000256" key="1">
    <source>
        <dbReference type="ARBA" id="ARBA00023284"/>
    </source>
</evidence>
<dbReference type="InterPro" id="IPR011893">
    <property type="entry name" value="Selenoprotein_Rdx-typ"/>
</dbReference>
<dbReference type="SUPFAM" id="SSF52833">
    <property type="entry name" value="Thioredoxin-like"/>
    <property type="match status" value="1"/>
</dbReference>
<dbReference type="AlphaFoldDB" id="A0A1Y1I111"/>
<dbReference type="InterPro" id="IPR036249">
    <property type="entry name" value="Thioredoxin-like_sf"/>
</dbReference>
<dbReference type="Pfam" id="PF10262">
    <property type="entry name" value="Rdx"/>
    <property type="match status" value="1"/>
</dbReference>
<reference evidence="2 3" key="1">
    <citation type="journal article" date="2014" name="Nat. Commun.">
        <title>Klebsormidium flaccidum genome reveals primary factors for plant terrestrial adaptation.</title>
        <authorList>
            <person name="Hori K."/>
            <person name="Maruyama F."/>
            <person name="Fujisawa T."/>
            <person name="Togashi T."/>
            <person name="Yamamoto N."/>
            <person name="Seo M."/>
            <person name="Sato S."/>
            <person name="Yamada T."/>
            <person name="Mori H."/>
            <person name="Tajima N."/>
            <person name="Moriyama T."/>
            <person name="Ikeuchi M."/>
            <person name="Watanabe M."/>
            <person name="Wada H."/>
            <person name="Kobayashi K."/>
            <person name="Saito M."/>
            <person name="Masuda T."/>
            <person name="Sasaki-Sekimoto Y."/>
            <person name="Mashiguchi K."/>
            <person name="Awai K."/>
            <person name="Shimojima M."/>
            <person name="Masuda S."/>
            <person name="Iwai M."/>
            <person name="Nobusawa T."/>
            <person name="Narise T."/>
            <person name="Kondo S."/>
            <person name="Saito H."/>
            <person name="Sato R."/>
            <person name="Murakawa M."/>
            <person name="Ihara Y."/>
            <person name="Oshima-Yamada Y."/>
            <person name="Ohtaka K."/>
            <person name="Satoh M."/>
            <person name="Sonobe K."/>
            <person name="Ishii M."/>
            <person name="Ohtani R."/>
            <person name="Kanamori-Sato M."/>
            <person name="Honoki R."/>
            <person name="Miyazaki D."/>
            <person name="Mochizuki H."/>
            <person name="Umetsu J."/>
            <person name="Higashi K."/>
            <person name="Shibata D."/>
            <person name="Kamiya Y."/>
            <person name="Sato N."/>
            <person name="Nakamura Y."/>
            <person name="Tabata S."/>
            <person name="Ida S."/>
            <person name="Kurokawa K."/>
            <person name="Ohta H."/>
        </authorList>
    </citation>
    <scope>NUCLEOTIDE SEQUENCE [LARGE SCALE GENOMIC DNA]</scope>
    <source>
        <strain evidence="2 3">NIES-2285</strain>
    </source>
</reference>
<evidence type="ECO:0000313" key="2">
    <source>
        <dbReference type="EMBL" id="GAQ82841.1"/>
    </source>
</evidence>
<dbReference type="Gene3D" id="3.40.30.10">
    <property type="entry name" value="Glutaredoxin"/>
    <property type="match status" value="1"/>
</dbReference>
<gene>
    <name evidence="2" type="ORF">KFL_001260110</name>
</gene>
<name>A0A1Y1I111_KLENI</name>
<accession>A0A1Y1I111</accession>